<evidence type="ECO:0008006" key="4">
    <source>
        <dbReference type="Google" id="ProtNLM"/>
    </source>
</evidence>
<accession>A0A7K1SRT7</accession>
<dbReference type="EMBL" id="WPIK01000001">
    <property type="protein sequence ID" value="MVN20025.1"/>
    <property type="molecule type" value="Genomic_DNA"/>
</dbReference>
<proteinExistence type="predicted"/>
<name>A0A7K1SRT7_9SPHI</name>
<comment type="caution">
    <text evidence="2">The sequence shown here is derived from an EMBL/GenBank/DDBJ whole genome shotgun (WGS) entry which is preliminary data.</text>
</comment>
<gene>
    <name evidence="2" type="ORF">GO621_00565</name>
</gene>
<dbReference type="AlphaFoldDB" id="A0A7K1SRT7"/>
<feature type="signal peptide" evidence="1">
    <location>
        <begin position="1"/>
        <end position="19"/>
    </location>
</feature>
<reference evidence="2 3" key="1">
    <citation type="submission" date="2019-12" db="EMBL/GenBank/DDBJ databases">
        <title>Mucilaginibacter sp. HMF7410 genome sequencing and assembly.</title>
        <authorList>
            <person name="Kang H."/>
            <person name="Cha I."/>
            <person name="Kim H."/>
            <person name="Joh K."/>
        </authorList>
    </citation>
    <scope>NUCLEOTIDE SEQUENCE [LARGE SCALE GENOMIC DNA]</scope>
    <source>
        <strain evidence="2 3">HMF7410</strain>
    </source>
</reference>
<organism evidence="2 3">
    <name type="scientific">Mucilaginibacter arboris</name>
    <dbReference type="NCBI Taxonomy" id="2682090"/>
    <lineage>
        <taxon>Bacteria</taxon>
        <taxon>Pseudomonadati</taxon>
        <taxon>Bacteroidota</taxon>
        <taxon>Sphingobacteriia</taxon>
        <taxon>Sphingobacteriales</taxon>
        <taxon>Sphingobacteriaceae</taxon>
        <taxon>Mucilaginibacter</taxon>
    </lineage>
</organism>
<evidence type="ECO:0000256" key="1">
    <source>
        <dbReference type="SAM" id="SignalP"/>
    </source>
</evidence>
<keyword evidence="1" id="KW-0732">Signal</keyword>
<sequence>MKKTYLFFAFVLLSLSVSAQIGYNYDQFSLGAGISSVKIHGDLHKSYSQAAYNVNFNYHYTPFVTFGVEAQFGKLASANADTTKSYYGEQSTNKYTAIMFHADVQLGEFINYNDDFSAIPILTKILNGAKNIYVGTGAGVIFNKMDYINRQDYYDPNFSIGGLDKSNELIIPVRIGYEYKIYNAYDEPQIRIDLGYQANFSVGDNMDGFKSGRYGDWYSQLTLGLKIGIGGVTSYRKPIHVGAF</sequence>
<dbReference type="Proteomes" id="UP000462014">
    <property type="component" value="Unassembled WGS sequence"/>
</dbReference>
<keyword evidence="3" id="KW-1185">Reference proteome</keyword>
<evidence type="ECO:0000313" key="2">
    <source>
        <dbReference type="EMBL" id="MVN20025.1"/>
    </source>
</evidence>
<dbReference type="RefSeq" id="WP_157562888.1">
    <property type="nucleotide sequence ID" value="NZ_WPIK01000001.1"/>
</dbReference>
<evidence type="ECO:0000313" key="3">
    <source>
        <dbReference type="Proteomes" id="UP000462014"/>
    </source>
</evidence>
<protein>
    <recommendedName>
        <fullName evidence="4">Outer membrane protein beta-barrel domain-containing protein</fullName>
    </recommendedName>
</protein>
<feature type="chain" id="PRO_5029758797" description="Outer membrane protein beta-barrel domain-containing protein" evidence="1">
    <location>
        <begin position="20"/>
        <end position="244"/>
    </location>
</feature>